<comment type="subcellular location">
    <subcellularLocation>
        <location evidence="4">Cell outer membrane</location>
    </subcellularLocation>
</comment>
<evidence type="ECO:0000256" key="2">
    <source>
        <dbReference type="ARBA" id="ARBA00023136"/>
    </source>
</evidence>
<dbReference type="InterPro" id="IPR050218">
    <property type="entry name" value="LptD"/>
</dbReference>
<gene>
    <name evidence="4" type="primary">lptD</name>
    <name evidence="8" type="ORF">BWR60_07270</name>
</gene>
<dbReference type="InterPro" id="IPR005653">
    <property type="entry name" value="OstA-like_N"/>
</dbReference>
<organism evidence="8 9">
    <name type="scientific">Inquilinus limosus</name>
    <dbReference type="NCBI Taxonomy" id="171674"/>
    <lineage>
        <taxon>Bacteria</taxon>
        <taxon>Pseudomonadati</taxon>
        <taxon>Pseudomonadota</taxon>
        <taxon>Alphaproteobacteria</taxon>
        <taxon>Rhodospirillales</taxon>
        <taxon>Rhodospirillaceae</taxon>
        <taxon>Inquilinus</taxon>
    </lineage>
</organism>
<evidence type="ECO:0000256" key="3">
    <source>
        <dbReference type="ARBA" id="ARBA00023237"/>
    </source>
</evidence>
<evidence type="ECO:0000313" key="8">
    <source>
        <dbReference type="EMBL" id="OWJ67776.1"/>
    </source>
</evidence>
<dbReference type="AlphaFoldDB" id="A0A211ZRI2"/>
<evidence type="ECO:0000256" key="5">
    <source>
        <dbReference type="SAM" id="MobiDB-lite"/>
    </source>
</evidence>
<comment type="subunit">
    <text evidence="4">Component of the lipopolysaccharide transport and assembly complex.</text>
</comment>
<name>A0A211ZRI2_9PROT</name>
<dbReference type="GO" id="GO:0009279">
    <property type="term" value="C:cell outer membrane"/>
    <property type="evidence" value="ECO:0007669"/>
    <property type="project" value="UniProtKB-SubCell"/>
</dbReference>
<dbReference type="PANTHER" id="PTHR30189">
    <property type="entry name" value="LPS-ASSEMBLY PROTEIN"/>
    <property type="match status" value="1"/>
</dbReference>
<dbReference type="HAMAP" id="MF_01411">
    <property type="entry name" value="LPS_assembly_LptD"/>
    <property type="match status" value="1"/>
</dbReference>
<evidence type="ECO:0000259" key="7">
    <source>
        <dbReference type="Pfam" id="PF04453"/>
    </source>
</evidence>
<evidence type="ECO:0000259" key="6">
    <source>
        <dbReference type="Pfam" id="PF03968"/>
    </source>
</evidence>
<dbReference type="STRING" id="1122125.GCA_000423185_00563"/>
<evidence type="ECO:0000256" key="1">
    <source>
        <dbReference type="ARBA" id="ARBA00022729"/>
    </source>
</evidence>
<comment type="caution">
    <text evidence="8">The sequence shown here is derived from an EMBL/GenBank/DDBJ whole genome shotgun (WGS) entry which is preliminary data.</text>
</comment>
<feature type="compositionally biased region" description="Low complexity" evidence="5">
    <location>
        <begin position="9"/>
        <end position="44"/>
    </location>
</feature>
<dbReference type="Gene3D" id="2.60.450.10">
    <property type="entry name" value="Lipopolysaccharide (LPS) transport protein A like domain"/>
    <property type="match status" value="1"/>
</dbReference>
<dbReference type="Proteomes" id="UP000196655">
    <property type="component" value="Unassembled WGS sequence"/>
</dbReference>
<protein>
    <recommendedName>
        <fullName evidence="4">LPS-assembly protein LptD</fullName>
    </recommendedName>
</protein>
<keyword evidence="2 4" id="KW-0472">Membrane</keyword>
<dbReference type="GO" id="GO:0015920">
    <property type="term" value="P:lipopolysaccharide transport"/>
    <property type="evidence" value="ECO:0007669"/>
    <property type="project" value="InterPro"/>
</dbReference>
<feature type="domain" description="Organic solvent tolerance-like N-terminal" evidence="6">
    <location>
        <begin position="48"/>
        <end position="95"/>
    </location>
</feature>
<dbReference type="Pfam" id="PF04453">
    <property type="entry name" value="LptD"/>
    <property type="match status" value="1"/>
</dbReference>
<sequence length="777" mass="85955">MLTAIGASAQEPGAQQTQPAAPAAQQQPSQPAAASPAAPAGQQQPPVISADELIYDQTLGLVTARGKVEIHQNHQIVRADQVTYNQKTQVVAASGHVTMVQPGGEVMFGDYAELTDDLKDGFIQQVSLILSDNSRMVGNSAVRERGEVTTIDRAVYSPCNVCKDDPSQPPLWQIRAVRVTNDAVSKDIIYHDAFIDLFGVPLFYTPYFSMPDPSVDRRQGFLFPTFGATSDVGPFFGLQYYFDISPDQDATLGAMITRDAGVVFSGEYRKRFDKGLVTLDGSINQSGYSKILNDNSGPNGTNLDFRSQQVRWHFFGTAAYDFDQNWRFGVNVQRTSDRKYLDNFNISGADILQSRAFAEGFYGLSYISVEALDWQDLRQPGTGIGSKGFSPTILPWAQANYVSEPNTVLGGQWFVNASAISLLRDYDPVTSDPTRGLDTRRLSTQVGWQRDFYTDSGIVLNARTYLRGDLYQSSDVPDGINVVNGGPDEVILKDSVGAARLFPVATLTARYPFVGQIGSYQQLLEPIVSFSAAPKISNGRKIPNNDSADIEFDEINLFSENRFPGLDRVEGGQHVSYGFRYGLYAPDGASATFFLGQSYRFEEDDDFPESSGLRDKVSDYVGRVTFHPGPYLNLDWRFRLDKDNFYSRRQFVQASATPLDWLNLNVNYSLLDDKGPDDDGNTFNQQQLGAGGSAKISDYWTLSTGLTYDIEKMRPFTYSAGAQYQDECFTFGVTVQRRFTTAEDQKEGYSFFLTLNLKNLGEVPLKLSGEQSRAAGT</sequence>
<evidence type="ECO:0000313" key="9">
    <source>
        <dbReference type="Proteomes" id="UP000196655"/>
    </source>
</evidence>
<dbReference type="PANTHER" id="PTHR30189:SF1">
    <property type="entry name" value="LPS-ASSEMBLY PROTEIN LPTD"/>
    <property type="match status" value="1"/>
</dbReference>
<dbReference type="Pfam" id="PF03968">
    <property type="entry name" value="LptD_N"/>
    <property type="match status" value="1"/>
</dbReference>
<dbReference type="InterPro" id="IPR020889">
    <property type="entry name" value="LipoPS_assembly_LptD"/>
</dbReference>
<comment type="function">
    <text evidence="4">Involved in the assembly of lipopolysaccharide (LPS) at the surface of the outer membrane.</text>
</comment>
<comment type="caution">
    <text evidence="4">Lacks conserved residue(s) required for the propagation of feature annotation.</text>
</comment>
<dbReference type="InterPro" id="IPR007543">
    <property type="entry name" value="LptD_C"/>
</dbReference>
<proteinExistence type="inferred from homology"/>
<keyword evidence="3 4" id="KW-0998">Cell outer membrane</keyword>
<feature type="region of interest" description="Disordered" evidence="5">
    <location>
        <begin position="1"/>
        <end position="44"/>
    </location>
</feature>
<dbReference type="EMBL" id="NHON01000010">
    <property type="protein sequence ID" value="OWJ67776.1"/>
    <property type="molecule type" value="Genomic_DNA"/>
</dbReference>
<feature type="domain" description="LptD C-terminal" evidence="7">
    <location>
        <begin position="310"/>
        <end position="700"/>
    </location>
</feature>
<comment type="similarity">
    <text evidence="4">Belongs to the LptD family.</text>
</comment>
<evidence type="ECO:0000256" key="4">
    <source>
        <dbReference type="HAMAP-Rule" id="MF_01411"/>
    </source>
</evidence>
<reference evidence="9" key="1">
    <citation type="submission" date="2017-05" db="EMBL/GenBank/DDBJ databases">
        <authorList>
            <person name="Macchi M."/>
            <person name="Festa S."/>
            <person name="Coppotelli B.M."/>
            <person name="Morelli I.S."/>
        </authorList>
    </citation>
    <scope>NUCLEOTIDE SEQUENCE [LARGE SCALE GENOMIC DNA]</scope>
    <source>
        <strain evidence="9">I</strain>
    </source>
</reference>
<dbReference type="GO" id="GO:1990351">
    <property type="term" value="C:transporter complex"/>
    <property type="evidence" value="ECO:0007669"/>
    <property type="project" value="TreeGrafter"/>
</dbReference>
<keyword evidence="1 4" id="KW-0732">Signal</keyword>
<keyword evidence="9" id="KW-1185">Reference proteome</keyword>
<dbReference type="GO" id="GO:0043165">
    <property type="term" value="P:Gram-negative-bacterium-type cell outer membrane assembly"/>
    <property type="evidence" value="ECO:0007669"/>
    <property type="project" value="UniProtKB-UniRule"/>
</dbReference>
<accession>A0A211ZRI2</accession>
<dbReference type="RefSeq" id="WP_088150345.1">
    <property type="nucleotide sequence ID" value="NZ_NHON01000010.1"/>
</dbReference>